<comment type="caution">
    <text evidence="5">The sequence shown here is derived from an EMBL/GenBank/DDBJ whole genome shotgun (WGS) entry which is preliminary data.</text>
</comment>
<evidence type="ECO:0000256" key="1">
    <source>
        <dbReference type="ARBA" id="ARBA00023015"/>
    </source>
</evidence>
<keyword evidence="1" id="KW-0805">Transcription regulation</keyword>
<dbReference type="AlphaFoldDB" id="A0A4Q7N6R9"/>
<keyword evidence="3" id="KW-0804">Transcription</keyword>
<keyword evidence="6" id="KW-1185">Reference proteome</keyword>
<dbReference type="GO" id="GO:0003700">
    <property type="term" value="F:DNA-binding transcription factor activity"/>
    <property type="evidence" value="ECO:0007669"/>
    <property type="project" value="InterPro"/>
</dbReference>
<dbReference type="Gene3D" id="1.20.120.530">
    <property type="entry name" value="GntR ligand-binding domain-like"/>
    <property type="match status" value="1"/>
</dbReference>
<reference evidence="5 6" key="1">
    <citation type="submission" date="2019-02" db="EMBL/GenBank/DDBJ databases">
        <title>Genomic Encyclopedia of Type Strains, Phase IV (KMG-IV): sequencing the most valuable type-strain genomes for metagenomic binning, comparative biology and taxonomic classification.</title>
        <authorList>
            <person name="Goeker M."/>
        </authorList>
    </citation>
    <scope>NUCLEOTIDE SEQUENCE [LARGE SCALE GENOMIC DNA]</scope>
    <source>
        <strain evidence="5 6">K24</strain>
    </source>
</reference>
<organism evidence="5 6">
    <name type="scientific">Pigmentiphaga kullae</name>
    <dbReference type="NCBI Taxonomy" id="151784"/>
    <lineage>
        <taxon>Bacteria</taxon>
        <taxon>Pseudomonadati</taxon>
        <taxon>Pseudomonadota</taxon>
        <taxon>Betaproteobacteria</taxon>
        <taxon>Burkholderiales</taxon>
        <taxon>Alcaligenaceae</taxon>
        <taxon>Pigmentiphaga</taxon>
    </lineage>
</organism>
<keyword evidence="2" id="KW-0238">DNA-binding</keyword>
<dbReference type="SMART" id="SM00345">
    <property type="entry name" value="HTH_GNTR"/>
    <property type="match status" value="1"/>
</dbReference>
<evidence type="ECO:0000256" key="3">
    <source>
        <dbReference type="ARBA" id="ARBA00023163"/>
    </source>
</evidence>
<dbReference type="InterPro" id="IPR008920">
    <property type="entry name" value="TF_FadR/GntR_C"/>
</dbReference>
<proteinExistence type="predicted"/>
<dbReference type="PROSITE" id="PS50949">
    <property type="entry name" value="HTH_GNTR"/>
    <property type="match status" value="1"/>
</dbReference>
<protein>
    <submittedName>
        <fullName evidence="5">GntR family transcriptional regulator</fullName>
    </submittedName>
</protein>
<dbReference type="Pfam" id="PF07729">
    <property type="entry name" value="FCD"/>
    <property type="match status" value="1"/>
</dbReference>
<evidence type="ECO:0000259" key="4">
    <source>
        <dbReference type="PROSITE" id="PS50949"/>
    </source>
</evidence>
<dbReference type="EMBL" id="SGXC01000004">
    <property type="protein sequence ID" value="RZS76955.1"/>
    <property type="molecule type" value="Genomic_DNA"/>
</dbReference>
<name>A0A4Q7N6R9_9BURK</name>
<dbReference type="RefSeq" id="WP_165404821.1">
    <property type="nucleotide sequence ID" value="NZ_SGXC01000004.1"/>
</dbReference>
<dbReference type="SMART" id="SM00895">
    <property type="entry name" value="FCD"/>
    <property type="match status" value="1"/>
</dbReference>
<dbReference type="Proteomes" id="UP000292445">
    <property type="component" value="Unassembled WGS sequence"/>
</dbReference>
<evidence type="ECO:0000313" key="5">
    <source>
        <dbReference type="EMBL" id="RZS76955.1"/>
    </source>
</evidence>
<dbReference type="CDD" id="cd07377">
    <property type="entry name" value="WHTH_GntR"/>
    <property type="match status" value="1"/>
</dbReference>
<dbReference type="PANTHER" id="PTHR43537">
    <property type="entry name" value="TRANSCRIPTIONAL REGULATOR, GNTR FAMILY"/>
    <property type="match status" value="1"/>
</dbReference>
<dbReference type="PANTHER" id="PTHR43537:SF5">
    <property type="entry name" value="UXU OPERON TRANSCRIPTIONAL REGULATOR"/>
    <property type="match status" value="1"/>
</dbReference>
<dbReference type="GO" id="GO:0003677">
    <property type="term" value="F:DNA binding"/>
    <property type="evidence" value="ECO:0007669"/>
    <property type="project" value="UniProtKB-KW"/>
</dbReference>
<evidence type="ECO:0000256" key="2">
    <source>
        <dbReference type="ARBA" id="ARBA00023125"/>
    </source>
</evidence>
<feature type="domain" description="HTH gntR-type" evidence="4">
    <location>
        <begin position="17"/>
        <end position="87"/>
    </location>
</feature>
<dbReference type="Pfam" id="PF00392">
    <property type="entry name" value="GntR"/>
    <property type="match status" value="1"/>
</dbReference>
<dbReference type="InterPro" id="IPR036390">
    <property type="entry name" value="WH_DNA-bd_sf"/>
</dbReference>
<evidence type="ECO:0000313" key="6">
    <source>
        <dbReference type="Proteomes" id="UP000292445"/>
    </source>
</evidence>
<gene>
    <name evidence="5" type="ORF">EV675_5678</name>
</gene>
<accession>A0A4Q7N6R9</accession>
<dbReference type="InterPro" id="IPR036388">
    <property type="entry name" value="WH-like_DNA-bd_sf"/>
</dbReference>
<dbReference type="SUPFAM" id="SSF48008">
    <property type="entry name" value="GntR ligand-binding domain-like"/>
    <property type="match status" value="1"/>
</dbReference>
<sequence length="250" mass="26823">MARTRADLPVWRAGRTESTAMRVEKQIKEAVLDGKLQPGDFLGSENDLAEQFQVSRLPIREAMGRLQALGVVDVRTGAGGGTRIANGNDAPVVEALAIQLKLIGVGSDEVFDAQLIIEASAAELAAKLANADDIAKMEACLARVEELVSSPEDFTPEKLTTASLAFHQSIVDASHNQFLSSIMKAISYVLYRSVNPYTTPAVGKRLVQRHRKMLAAIVARDGELARQLLTDHVAKVRAKHGAADKGSAGN</sequence>
<dbReference type="PRINTS" id="PR00035">
    <property type="entry name" value="HTHGNTR"/>
</dbReference>
<dbReference type="InterPro" id="IPR000524">
    <property type="entry name" value="Tscrpt_reg_HTH_GntR"/>
</dbReference>
<dbReference type="Gene3D" id="1.10.10.10">
    <property type="entry name" value="Winged helix-like DNA-binding domain superfamily/Winged helix DNA-binding domain"/>
    <property type="match status" value="1"/>
</dbReference>
<dbReference type="SUPFAM" id="SSF46785">
    <property type="entry name" value="Winged helix' DNA-binding domain"/>
    <property type="match status" value="1"/>
</dbReference>
<dbReference type="InterPro" id="IPR011711">
    <property type="entry name" value="GntR_C"/>
</dbReference>